<dbReference type="Gene3D" id="3.90.1140.10">
    <property type="entry name" value="Cyclic phosphodiesterase"/>
    <property type="match status" value="1"/>
</dbReference>
<dbReference type="InterPro" id="IPR009097">
    <property type="entry name" value="Cyclic_Pdiesterase"/>
</dbReference>
<name>A0A1E3PXN6_LIPST</name>
<evidence type="ECO:0000313" key="2">
    <source>
        <dbReference type="Proteomes" id="UP000094385"/>
    </source>
</evidence>
<dbReference type="SUPFAM" id="SSF55144">
    <property type="entry name" value="LigT-like"/>
    <property type="match status" value="1"/>
</dbReference>
<dbReference type="STRING" id="675824.A0A1E3PXN6"/>
<accession>A0A1E3PXN6</accession>
<dbReference type="OrthoDB" id="2967263at2759"/>
<dbReference type="AlphaFoldDB" id="A0A1E3PXN6"/>
<proteinExistence type="predicted"/>
<organism evidence="1 2">
    <name type="scientific">Lipomyces starkeyi NRRL Y-11557</name>
    <dbReference type="NCBI Taxonomy" id="675824"/>
    <lineage>
        <taxon>Eukaryota</taxon>
        <taxon>Fungi</taxon>
        <taxon>Dikarya</taxon>
        <taxon>Ascomycota</taxon>
        <taxon>Saccharomycotina</taxon>
        <taxon>Lipomycetes</taxon>
        <taxon>Lipomycetales</taxon>
        <taxon>Lipomycetaceae</taxon>
        <taxon>Lipomyces</taxon>
    </lineage>
</organism>
<reference evidence="1 2" key="1">
    <citation type="journal article" date="2016" name="Proc. Natl. Acad. Sci. U.S.A.">
        <title>Comparative genomics of biotechnologically important yeasts.</title>
        <authorList>
            <person name="Riley R."/>
            <person name="Haridas S."/>
            <person name="Wolfe K.H."/>
            <person name="Lopes M.R."/>
            <person name="Hittinger C.T."/>
            <person name="Goeker M."/>
            <person name="Salamov A.A."/>
            <person name="Wisecaver J.H."/>
            <person name="Long T.M."/>
            <person name="Calvey C.H."/>
            <person name="Aerts A.L."/>
            <person name="Barry K.W."/>
            <person name="Choi C."/>
            <person name="Clum A."/>
            <person name="Coughlan A.Y."/>
            <person name="Deshpande S."/>
            <person name="Douglass A.P."/>
            <person name="Hanson S.J."/>
            <person name="Klenk H.-P."/>
            <person name="LaButti K.M."/>
            <person name="Lapidus A."/>
            <person name="Lindquist E.A."/>
            <person name="Lipzen A.M."/>
            <person name="Meier-Kolthoff J.P."/>
            <person name="Ohm R.A."/>
            <person name="Otillar R.P."/>
            <person name="Pangilinan J.L."/>
            <person name="Peng Y."/>
            <person name="Rokas A."/>
            <person name="Rosa C.A."/>
            <person name="Scheuner C."/>
            <person name="Sibirny A.A."/>
            <person name="Slot J.C."/>
            <person name="Stielow J.B."/>
            <person name="Sun H."/>
            <person name="Kurtzman C.P."/>
            <person name="Blackwell M."/>
            <person name="Grigoriev I.V."/>
            <person name="Jeffries T.W."/>
        </authorList>
    </citation>
    <scope>NUCLEOTIDE SEQUENCE [LARGE SCALE GENOMIC DNA]</scope>
    <source>
        <strain evidence="1 2">NRRL Y-11557</strain>
    </source>
</reference>
<evidence type="ECO:0000313" key="1">
    <source>
        <dbReference type="EMBL" id="ODQ70048.1"/>
    </source>
</evidence>
<dbReference type="EMBL" id="KV454301">
    <property type="protein sequence ID" value="ODQ70048.1"/>
    <property type="molecule type" value="Genomic_DNA"/>
</dbReference>
<keyword evidence="2" id="KW-1185">Reference proteome</keyword>
<gene>
    <name evidence="1" type="ORF">LIPSTDRAFT_75048</name>
</gene>
<protein>
    <recommendedName>
        <fullName evidence="3">RNA ligase/cyclic nucleotide phosphodiesterase</fullName>
    </recommendedName>
</protein>
<dbReference type="Proteomes" id="UP000094385">
    <property type="component" value="Unassembled WGS sequence"/>
</dbReference>
<evidence type="ECO:0008006" key="3">
    <source>
        <dbReference type="Google" id="ProtNLM"/>
    </source>
</evidence>
<sequence length="313" mass="35358">MTVSKQPAATLSSVAQLPILNLPLSVSASLSTNAYEAFIQTYNSPTAMVKAYDMHRRTRNRDRRALLDASGEVAPDPILKGLVLDKQPPEFDPRNCVTVWCRPTKQIVELVQQIQSMLRSVEPDIWLMPSENLHMTALEILHSADDDAVELELQRLKPYLKMLLAPRPAPVLVKPMLSFDQSALALSFLPEDSPIGDSGNWYTYHHYRLDLNNIVQKAGVPVESRYQVPSAHITVARFVKPLASSMQHWLAKLDEINNWLEIDRGRDIRWVVGDERGNECRCGRIWYGGGWSEDIGSSIQQAGEAPENAWREY</sequence>